<gene>
    <name evidence="2" type="ORF">OVS_03505</name>
</gene>
<evidence type="ECO:0000313" key="3">
    <source>
        <dbReference type="Proteomes" id="UP000018745"/>
    </source>
</evidence>
<accession>A0ABM5P1Z7</accession>
<reference evidence="2 3" key="1">
    <citation type="journal article" date="2014" name="Genome Announc.">
        <title>Complete Genome Sequence of Mycoplasma ovis Strain Michigan, a Hemoplasma of Sheep with Two Distinct 16S rRNA Genes.</title>
        <authorList>
            <person name="Deshuillers P.L."/>
            <person name="Santos A.P."/>
            <person name="do Nascimento N.C."/>
            <person name="Hampel J.A."/>
            <person name="Bergin I.L."/>
            <person name="Dyson M.C."/>
            <person name="Messick J.B."/>
        </authorList>
    </citation>
    <scope>NUCLEOTIDE SEQUENCE [LARGE SCALE GENOMIC DNA]</scope>
    <source>
        <strain evidence="2 3">Michigan</strain>
    </source>
</reference>
<dbReference type="EMBL" id="CP006935">
    <property type="protein sequence ID" value="AHC40450.1"/>
    <property type="molecule type" value="Genomic_DNA"/>
</dbReference>
<dbReference type="Proteomes" id="UP000018745">
    <property type="component" value="Chromosome"/>
</dbReference>
<name>A0ABM5P1Z7_9MOLU</name>
<keyword evidence="3" id="KW-1185">Reference proteome</keyword>
<evidence type="ECO:0000313" key="2">
    <source>
        <dbReference type="EMBL" id="AHC40450.1"/>
    </source>
</evidence>
<sequence length="177" mass="20079">MSFLTAKIAGLVLLSGTVTAVATSSIIGSRAGKLPCKNPIILNKKEKQKCYKLFTDRDSGEFFVCPNKEQTNDPVFWLWWTKEGRGRISYLQISKIKVEVSDKSIKVEFPEFSGKSLTMKEFYVSILGTDKDKLTQLNDLNLKTSCKIETNQVKISLNCGEGKYKQQLLHPQYYRVP</sequence>
<evidence type="ECO:0000256" key="1">
    <source>
        <dbReference type="SAM" id="SignalP"/>
    </source>
</evidence>
<proteinExistence type="predicted"/>
<feature type="chain" id="PRO_5046373655" evidence="1">
    <location>
        <begin position="21"/>
        <end position="177"/>
    </location>
</feature>
<protein>
    <submittedName>
        <fullName evidence="2">Uncharacterized protein</fullName>
    </submittedName>
</protein>
<organism evidence="2 3">
    <name type="scientific">Mycoplasma ovis str. Michigan</name>
    <dbReference type="NCBI Taxonomy" id="1415773"/>
    <lineage>
        <taxon>Bacteria</taxon>
        <taxon>Bacillati</taxon>
        <taxon>Mycoplasmatota</taxon>
        <taxon>Mollicutes</taxon>
        <taxon>Mycoplasmataceae</taxon>
        <taxon>Mycoplasma</taxon>
    </lineage>
</organism>
<dbReference type="RefSeq" id="WP_024071460.1">
    <property type="nucleotide sequence ID" value="NC_023062.1"/>
</dbReference>
<feature type="signal peptide" evidence="1">
    <location>
        <begin position="1"/>
        <end position="20"/>
    </location>
</feature>
<keyword evidence="1" id="KW-0732">Signal</keyword>